<organism evidence="8 9">
    <name type="scientific">Pseudonocardia nematodicida</name>
    <dbReference type="NCBI Taxonomy" id="1206997"/>
    <lineage>
        <taxon>Bacteria</taxon>
        <taxon>Bacillati</taxon>
        <taxon>Actinomycetota</taxon>
        <taxon>Actinomycetes</taxon>
        <taxon>Pseudonocardiales</taxon>
        <taxon>Pseudonocardiaceae</taxon>
        <taxon>Pseudonocardia</taxon>
    </lineage>
</organism>
<proteinExistence type="predicted"/>
<keyword evidence="4" id="KW-0808">Transferase</keyword>
<dbReference type="PANTHER" id="PTHR45008:SF1">
    <property type="entry name" value="PTS SYSTEM GLUCOSE-SPECIFIC EIIA COMPONENT"/>
    <property type="match status" value="1"/>
</dbReference>
<comment type="subcellular location">
    <subcellularLocation>
        <location evidence="1">Cytoplasm</location>
    </subcellularLocation>
</comment>
<dbReference type="SUPFAM" id="SSF51261">
    <property type="entry name" value="Duplicated hybrid motif"/>
    <property type="match status" value="1"/>
</dbReference>
<dbReference type="RefSeq" id="WP_349298167.1">
    <property type="nucleotide sequence ID" value="NZ_JBEDNQ010000004.1"/>
</dbReference>
<evidence type="ECO:0000259" key="7">
    <source>
        <dbReference type="PROSITE" id="PS51093"/>
    </source>
</evidence>
<evidence type="ECO:0000256" key="4">
    <source>
        <dbReference type="ARBA" id="ARBA00022679"/>
    </source>
</evidence>
<dbReference type="InterPro" id="IPR001127">
    <property type="entry name" value="PTS_EIIA_1_perm"/>
</dbReference>
<keyword evidence="2" id="KW-0813">Transport</keyword>
<evidence type="ECO:0000256" key="6">
    <source>
        <dbReference type="ARBA" id="ARBA00022777"/>
    </source>
</evidence>
<dbReference type="PROSITE" id="PS51093">
    <property type="entry name" value="PTS_EIIA_TYPE_1"/>
    <property type="match status" value="1"/>
</dbReference>
<gene>
    <name evidence="8" type="ORF">WIS52_11500</name>
</gene>
<dbReference type="InterPro" id="IPR011055">
    <property type="entry name" value="Dup_hybrid_motif"/>
</dbReference>
<feature type="domain" description="PTS EIIA type-1" evidence="7">
    <location>
        <begin position="21"/>
        <end position="125"/>
    </location>
</feature>
<accession>A0ABV1K9D7</accession>
<dbReference type="EMBL" id="JBEDNQ010000004">
    <property type="protein sequence ID" value="MEQ3551097.1"/>
    <property type="molecule type" value="Genomic_DNA"/>
</dbReference>
<evidence type="ECO:0000313" key="9">
    <source>
        <dbReference type="Proteomes" id="UP001494902"/>
    </source>
</evidence>
<dbReference type="NCBIfam" id="TIGR00830">
    <property type="entry name" value="PTBA"/>
    <property type="match status" value="1"/>
</dbReference>
<evidence type="ECO:0000256" key="5">
    <source>
        <dbReference type="ARBA" id="ARBA00022683"/>
    </source>
</evidence>
<dbReference type="Proteomes" id="UP001494902">
    <property type="component" value="Unassembled WGS sequence"/>
</dbReference>
<keyword evidence="6" id="KW-0418">Kinase</keyword>
<sequence length="150" mass="14907">MTVQVAAPLAGRAVPLADVPDAVFAEQMLGSGVAIEPAAGSVTAVAPVAGNLAKVHPHAYVVIEPSGAGVLVHLGIDTVGLGDAAFTVHVSEGDDVAAGAPVVTMDVDAVRARGLSAICPVVLMESGPDGTRDHASGDVRPGDPLFSWEA</sequence>
<dbReference type="InterPro" id="IPR050890">
    <property type="entry name" value="PTS_EIIA_component"/>
</dbReference>
<keyword evidence="3 8" id="KW-0762">Sugar transport</keyword>
<dbReference type="PANTHER" id="PTHR45008">
    <property type="entry name" value="PTS SYSTEM GLUCOSE-SPECIFIC EIIA COMPONENT"/>
    <property type="match status" value="1"/>
</dbReference>
<evidence type="ECO:0000313" key="8">
    <source>
        <dbReference type="EMBL" id="MEQ3551097.1"/>
    </source>
</evidence>
<dbReference type="Gene3D" id="2.70.70.10">
    <property type="entry name" value="Glucose Permease (Domain IIA)"/>
    <property type="match status" value="1"/>
</dbReference>
<evidence type="ECO:0000256" key="1">
    <source>
        <dbReference type="ARBA" id="ARBA00004496"/>
    </source>
</evidence>
<name>A0ABV1K9D7_9PSEU</name>
<dbReference type="Pfam" id="PF00358">
    <property type="entry name" value="PTS_EIIA_1"/>
    <property type="match status" value="1"/>
</dbReference>
<evidence type="ECO:0000256" key="3">
    <source>
        <dbReference type="ARBA" id="ARBA00022597"/>
    </source>
</evidence>
<evidence type="ECO:0000256" key="2">
    <source>
        <dbReference type="ARBA" id="ARBA00022448"/>
    </source>
</evidence>
<dbReference type="PROSITE" id="PS00371">
    <property type="entry name" value="PTS_EIIA_TYPE_1_HIS"/>
    <property type="match status" value="1"/>
</dbReference>
<reference evidence="8 9" key="1">
    <citation type="submission" date="2024-03" db="EMBL/GenBank/DDBJ databases">
        <title>Draft genome sequence of Pseudonocardia nematodicida JCM 31783.</title>
        <authorList>
            <person name="Butdee W."/>
            <person name="Duangmal K."/>
        </authorList>
    </citation>
    <scope>NUCLEOTIDE SEQUENCE [LARGE SCALE GENOMIC DNA]</scope>
    <source>
        <strain evidence="8 9">JCM 31783</strain>
    </source>
</reference>
<protein>
    <submittedName>
        <fullName evidence="8">PTS glucose transporter subunit IIA</fullName>
    </submittedName>
</protein>
<keyword evidence="9" id="KW-1185">Reference proteome</keyword>
<comment type="caution">
    <text evidence="8">The sequence shown here is derived from an EMBL/GenBank/DDBJ whole genome shotgun (WGS) entry which is preliminary data.</text>
</comment>
<keyword evidence="5" id="KW-0598">Phosphotransferase system</keyword>